<feature type="chain" id="PRO_5016291751" evidence="1">
    <location>
        <begin position="22"/>
        <end position="134"/>
    </location>
</feature>
<keyword evidence="3" id="KW-1185">Reference proteome</keyword>
<feature type="signal peptide" evidence="1">
    <location>
        <begin position="1"/>
        <end position="21"/>
    </location>
</feature>
<dbReference type="AlphaFoldDB" id="A0A2Z5UV31"/>
<proteinExistence type="predicted"/>
<dbReference type="Proteomes" id="UP000282483">
    <property type="component" value="Chromosome"/>
</dbReference>
<accession>A0A2Z5UV31</accession>
<dbReference type="EMBL" id="AP018005">
    <property type="protein sequence ID" value="BBB14871.1"/>
    <property type="molecule type" value="Genomic_DNA"/>
</dbReference>
<name>A0A2Z5UV31_9COXI</name>
<evidence type="ECO:0000313" key="3">
    <source>
        <dbReference type="Proteomes" id="UP000282483"/>
    </source>
</evidence>
<reference evidence="2 3" key="1">
    <citation type="submission" date="2017-03" db="EMBL/GenBank/DDBJ databases">
        <title>The genome sequence of Candidatus Rickettsiella viridis.</title>
        <authorList>
            <person name="Nikoh N."/>
            <person name="Tsuchida T."/>
            <person name="Yamaguchi K."/>
            <person name="Maeda T."/>
            <person name="Shigenobu S."/>
            <person name="Fukatsu T."/>
        </authorList>
    </citation>
    <scope>NUCLEOTIDE SEQUENCE [LARGE SCALE GENOMIC DNA]</scope>
    <source>
        <strain evidence="2 3">Ap-RA04</strain>
    </source>
</reference>
<dbReference type="KEGG" id="rvi:RVIR1_03520"/>
<gene>
    <name evidence="2" type="ORF">RVIR1_03520</name>
</gene>
<dbReference type="OrthoDB" id="5660072at2"/>
<sequence length="134" mass="14424">MIKKISLNLLLVLGLSSSAWAADSTPPQTSNIQNNAIEFARQAGSIAGVTQACGQNVTNFSQRIAEAISALTSNPADKAGAMLVYQQIMNEAQANEQKTQTIPCTKALEDYRNLPIMQADYKEKVIAQLNTAKP</sequence>
<dbReference type="RefSeq" id="WP_126322382.1">
    <property type="nucleotide sequence ID" value="NZ_AP018005.1"/>
</dbReference>
<protein>
    <submittedName>
        <fullName evidence="2">Uncharacterized protein</fullName>
    </submittedName>
</protein>
<organism evidence="2 3">
    <name type="scientific">Candidatus Rickettsiella viridis</name>
    <dbReference type="NCBI Taxonomy" id="676208"/>
    <lineage>
        <taxon>Bacteria</taxon>
        <taxon>Pseudomonadati</taxon>
        <taxon>Pseudomonadota</taxon>
        <taxon>Gammaproteobacteria</taxon>
        <taxon>Legionellales</taxon>
        <taxon>Coxiellaceae</taxon>
        <taxon>Rickettsiella</taxon>
    </lineage>
</organism>
<keyword evidence="1" id="KW-0732">Signal</keyword>
<evidence type="ECO:0000313" key="2">
    <source>
        <dbReference type="EMBL" id="BBB14871.1"/>
    </source>
</evidence>
<evidence type="ECO:0000256" key="1">
    <source>
        <dbReference type="SAM" id="SignalP"/>
    </source>
</evidence>